<sequence>MEMEKTRARVEVKIGEFGRTSRTSVPVEGAEFEFDEVHDSFDSVYLIAERKVSVALAVYSTKTTRPDMKPYMKPTQHAKQSQLAPLSGESWLTVLSQAQANYKKQKTFEGPFIVQLHMYAAKEVRQVIRRATPARFAAAAIAIDSYLTERSDVQVGDMARTHWAISLARQPEGTEVSLPSNATFRQMQHLDAMRSPGRDGGHQDGGFRTLTVSLDGSSETRLTIDIQELQTALGLPNYSLVADGIFLNLRPPQEPAVNMEDIDHQSD</sequence>
<gene>
    <name evidence="1" type="ORF">GN958_ATG23431</name>
</gene>
<protein>
    <submittedName>
        <fullName evidence="1">Uncharacterized protein</fullName>
    </submittedName>
</protein>
<dbReference type="Proteomes" id="UP000704712">
    <property type="component" value="Unassembled WGS sequence"/>
</dbReference>
<reference evidence="1" key="1">
    <citation type="submission" date="2020-03" db="EMBL/GenBank/DDBJ databases">
        <title>Hybrid Assembly of Korean Phytophthora infestans isolates.</title>
        <authorList>
            <person name="Prokchorchik M."/>
            <person name="Lee Y."/>
            <person name="Seo J."/>
            <person name="Cho J.-H."/>
            <person name="Park Y.-E."/>
            <person name="Jang D.-C."/>
            <person name="Im J.-S."/>
            <person name="Choi J.-G."/>
            <person name="Park H.-J."/>
            <person name="Lee G.-B."/>
            <person name="Lee Y.-G."/>
            <person name="Hong S.-Y."/>
            <person name="Cho K."/>
            <person name="Sohn K.H."/>
        </authorList>
    </citation>
    <scope>NUCLEOTIDE SEQUENCE</scope>
    <source>
        <strain evidence="1">KR_2_A2</strain>
    </source>
</reference>
<dbReference type="AlphaFoldDB" id="A0A8S9TJ06"/>
<accession>A0A8S9TJ06</accession>
<organism evidence="1 2">
    <name type="scientific">Phytophthora infestans</name>
    <name type="common">Potato late blight agent</name>
    <name type="synonym">Botrytis infestans</name>
    <dbReference type="NCBI Taxonomy" id="4787"/>
    <lineage>
        <taxon>Eukaryota</taxon>
        <taxon>Sar</taxon>
        <taxon>Stramenopiles</taxon>
        <taxon>Oomycota</taxon>
        <taxon>Peronosporomycetes</taxon>
        <taxon>Peronosporales</taxon>
        <taxon>Peronosporaceae</taxon>
        <taxon>Phytophthora</taxon>
    </lineage>
</organism>
<dbReference type="EMBL" id="JAACNO010003271">
    <property type="protein sequence ID" value="KAF4127372.1"/>
    <property type="molecule type" value="Genomic_DNA"/>
</dbReference>
<name>A0A8S9TJ06_PHYIN</name>
<evidence type="ECO:0000313" key="2">
    <source>
        <dbReference type="Proteomes" id="UP000704712"/>
    </source>
</evidence>
<comment type="caution">
    <text evidence="1">The sequence shown here is derived from an EMBL/GenBank/DDBJ whole genome shotgun (WGS) entry which is preliminary data.</text>
</comment>
<evidence type="ECO:0000313" key="1">
    <source>
        <dbReference type="EMBL" id="KAF4127372.1"/>
    </source>
</evidence>
<proteinExistence type="predicted"/>